<dbReference type="EMBL" id="CAJVPW010056472">
    <property type="protein sequence ID" value="CAG8775018.1"/>
    <property type="molecule type" value="Genomic_DNA"/>
</dbReference>
<comment type="caution">
    <text evidence="1">The sequence shown here is derived from an EMBL/GenBank/DDBJ whole genome shotgun (WGS) entry which is preliminary data.</text>
</comment>
<feature type="non-terminal residue" evidence="1">
    <location>
        <position position="80"/>
    </location>
</feature>
<protein>
    <submittedName>
        <fullName evidence="1">8451_t:CDS:1</fullName>
    </submittedName>
</protein>
<evidence type="ECO:0000313" key="2">
    <source>
        <dbReference type="Proteomes" id="UP000789366"/>
    </source>
</evidence>
<dbReference type="Proteomes" id="UP000789366">
    <property type="component" value="Unassembled WGS sequence"/>
</dbReference>
<accession>A0ACA9R3B1</accession>
<sequence>AMLRPLRSLSYNSIYLYVNGNLKWFFPYLALIISDWPEACVMCAVYGSPKSSHSCHFCLIDRRWQADFSTQYEKCLMAST</sequence>
<gene>
    <name evidence="1" type="ORF">SPELUC_LOCUS16021</name>
</gene>
<keyword evidence="2" id="KW-1185">Reference proteome</keyword>
<organism evidence="1 2">
    <name type="scientific">Cetraspora pellucida</name>
    <dbReference type="NCBI Taxonomy" id="1433469"/>
    <lineage>
        <taxon>Eukaryota</taxon>
        <taxon>Fungi</taxon>
        <taxon>Fungi incertae sedis</taxon>
        <taxon>Mucoromycota</taxon>
        <taxon>Glomeromycotina</taxon>
        <taxon>Glomeromycetes</taxon>
        <taxon>Diversisporales</taxon>
        <taxon>Gigasporaceae</taxon>
        <taxon>Cetraspora</taxon>
    </lineage>
</organism>
<evidence type="ECO:0000313" key="1">
    <source>
        <dbReference type="EMBL" id="CAG8775018.1"/>
    </source>
</evidence>
<reference evidence="1" key="1">
    <citation type="submission" date="2021-06" db="EMBL/GenBank/DDBJ databases">
        <authorList>
            <person name="Kallberg Y."/>
            <person name="Tangrot J."/>
            <person name="Rosling A."/>
        </authorList>
    </citation>
    <scope>NUCLEOTIDE SEQUENCE</scope>
    <source>
        <strain evidence="1">28 12/20/2015</strain>
    </source>
</reference>
<name>A0ACA9R3B1_9GLOM</name>
<proteinExistence type="predicted"/>
<feature type="non-terminal residue" evidence="1">
    <location>
        <position position="1"/>
    </location>
</feature>